<feature type="chain" id="PRO_5045606810" evidence="4">
    <location>
        <begin position="22"/>
        <end position="289"/>
    </location>
</feature>
<comment type="similarity">
    <text evidence="1 3">Belongs to the short-chain dehydrogenases/reductases (SDR) family.</text>
</comment>
<dbReference type="RefSeq" id="WP_309981884.1">
    <property type="nucleotide sequence ID" value="NZ_JAVDTI010000002.1"/>
</dbReference>
<dbReference type="PRINTS" id="PR00081">
    <property type="entry name" value="GDHRDH"/>
</dbReference>
<name>A0ABU1QTW4_9BACT</name>
<dbReference type="NCBIfam" id="NF004826">
    <property type="entry name" value="PRK06182.1"/>
    <property type="match status" value="1"/>
</dbReference>
<dbReference type="SUPFAM" id="SSF51735">
    <property type="entry name" value="NAD(P)-binding Rossmann-fold domains"/>
    <property type="match status" value="1"/>
</dbReference>
<dbReference type="CDD" id="cd05374">
    <property type="entry name" value="17beta-HSD-like_SDR_c"/>
    <property type="match status" value="1"/>
</dbReference>
<evidence type="ECO:0000256" key="1">
    <source>
        <dbReference type="ARBA" id="ARBA00006484"/>
    </source>
</evidence>
<dbReference type="PRINTS" id="PR00080">
    <property type="entry name" value="SDRFAMILY"/>
</dbReference>
<dbReference type="PANTHER" id="PTHR44169:SF6">
    <property type="entry name" value="NADPH-DEPENDENT 1-ACYLDIHYDROXYACETONE PHOSPHATE REDUCTASE"/>
    <property type="match status" value="1"/>
</dbReference>
<organism evidence="5 6">
    <name type="scientific">Dyadobacter fermentans</name>
    <dbReference type="NCBI Taxonomy" id="94254"/>
    <lineage>
        <taxon>Bacteria</taxon>
        <taxon>Pseudomonadati</taxon>
        <taxon>Bacteroidota</taxon>
        <taxon>Cytophagia</taxon>
        <taxon>Cytophagales</taxon>
        <taxon>Spirosomataceae</taxon>
        <taxon>Dyadobacter</taxon>
    </lineage>
</organism>
<dbReference type="PANTHER" id="PTHR44169">
    <property type="entry name" value="NADPH-DEPENDENT 1-ACYLDIHYDROXYACETONE PHOSPHATE REDUCTASE"/>
    <property type="match status" value="1"/>
</dbReference>
<keyword evidence="2" id="KW-0560">Oxidoreductase</keyword>
<evidence type="ECO:0000256" key="4">
    <source>
        <dbReference type="SAM" id="SignalP"/>
    </source>
</evidence>
<dbReference type="Pfam" id="PF00106">
    <property type="entry name" value="adh_short"/>
    <property type="match status" value="1"/>
</dbReference>
<comment type="caution">
    <text evidence="5">The sequence shown here is derived from an EMBL/GenBank/DDBJ whole genome shotgun (WGS) entry which is preliminary data.</text>
</comment>
<evidence type="ECO:0000313" key="6">
    <source>
        <dbReference type="Proteomes" id="UP001264980"/>
    </source>
</evidence>
<sequence length="289" mass="32112">MRIVKILMAALALLTTFNTRASDKKVVIVTGSASGIGKATCERLLKEGYIVYGGDIELEKNQYLDKTGGHSLILDVTKDDQVKAAVDRVIKEQGKIDILFNNAGFGVMGTNEETTMEDAQKVMDVNFYGYVRMIKAVLPQMRAQKSGRIINTTSMGGKIYFPLAGIYHASKHALEGWLDVLRLEVKEFGIKVVIIEPGFINTNFYNVSGDYGKKYGANTAYGHIFEPIAKAPLPKMSEPDVIAKVVAKAITKRNPKTRYVKGKSAKMLIWMRNTLGDKMYDRIVMSQLK</sequence>
<evidence type="ECO:0000256" key="2">
    <source>
        <dbReference type="ARBA" id="ARBA00023002"/>
    </source>
</evidence>
<dbReference type="InterPro" id="IPR002347">
    <property type="entry name" value="SDR_fam"/>
</dbReference>
<evidence type="ECO:0000313" key="5">
    <source>
        <dbReference type="EMBL" id="MDR6804600.1"/>
    </source>
</evidence>
<protein>
    <submittedName>
        <fullName evidence="5">NAD(P)-dependent dehydrogenase (Short-subunit alcohol dehydrogenase family)</fullName>
    </submittedName>
</protein>
<dbReference type="Gene3D" id="3.40.50.720">
    <property type="entry name" value="NAD(P)-binding Rossmann-like Domain"/>
    <property type="match status" value="1"/>
</dbReference>
<dbReference type="Proteomes" id="UP001264980">
    <property type="component" value="Unassembled WGS sequence"/>
</dbReference>
<feature type="signal peptide" evidence="4">
    <location>
        <begin position="1"/>
        <end position="21"/>
    </location>
</feature>
<keyword evidence="6" id="KW-1185">Reference proteome</keyword>
<dbReference type="InterPro" id="IPR036291">
    <property type="entry name" value="NAD(P)-bd_dom_sf"/>
</dbReference>
<dbReference type="EMBL" id="JAVDTI010000002">
    <property type="protein sequence ID" value="MDR6804600.1"/>
    <property type="molecule type" value="Genomic_DNA"/>
</dbReference>
<keyword evidence="4" id="KW-0732">Signal</keyword>
<reference evidence="5 6" key="1">
    <citation type="submission" date="2023-07" db="EMBL/GenBank/DDBJ databases">
        <title>Sorghum-associated microbial communities from plants grown in Nebraska, USA.</title>
        <authorList>
            <person name="Schachtman D."/>
        </authorList>
    </citation>
    <scope>NUCLEOTIDE SEQUENCE [LARGE SCALE GENOMIC DNA]</scope>
    <source>
        <strain evidence="5 6">BE57</strain>
    </source>
</reference>
<accession>A0ABU1QTW4</accession>
<evidence type="ECO:0000256" key="3">
    <source>
        <dbReference type="RuleBase" id="RU000363"/>
    </source>
</evidence>
<gene>
    <name evidence="5" type="ORF">J2W84_001646</name>
</gene>
<proteinExistence type="inferred from homology"/>